<evidence type="ECO:0000256" key="1">
    <source>
        <dbReference type="ARBA" id="ARBA00004141"/>
    </source>
</evidence>
<dbReference type="GO" id="GO:0022904">
    <property type="term" value="P:respiratory electron transport chain"/>
    <property type="evidence" value="ECO:0007669"/>
    <property type="project" value="TreeGrafter"/>
</dbReference>
<dbReference type="PANTHER" id="PTHR10422:SF18">
    <property type="entry name" value="CYTOCHROME C OXIDASE SUBUNIT 1"/>
    <property type="match status" value="1"/>
</dbReference>
<accession>A0A382PJL3</accession>
<evidence type="ECO:0000256" key="3">
    <source>
        <dbReference type="ARBA" id="ARBA00022989"/>
    </source>
</evidence>
<dbReference type="Gene3D" id="1.20.210.10">
    <property type="entry name" value="Cytochrome c oxidase-like, subunit I domain"/>
    <property type="match status" value="1"/>
</dbReference>
<feature type="transmembrane region" description="Helical" evidence="5">
    <location>
        <begin position="33"/>
        <end position="55"/>
    </location>
</feature>
<dbReference type="AlphaFoldDB" id="A0A382PJL3"/>
<protein>
    <recommendedName>
        <fullName evidence="6">Cytochrome oxidase subunit I profile domain-containing protein</fullName>
    </recommendedName>
</protein>
<feature type="non-terminal residue" evidence="7">
    <location>
        <position position="343"/>
    </location>
</feature>
<gene>
    <name evidence="7" type="ORF">METZ01_LOCUS326417</name>
</gene>
<dbReference type="InterPro" id="IPR023615">
    <property type="entry name" value="Cyt_c_Oxase_su1_BS"/>
</dbReference>
<dbReference type="GO" id="GO:0016020">
    <property type="term" value="C:membrane"/>
    <property type="evidence" value="ECO:0007669"/>
    <property type="project" value="UniProtKB-SubCell"/>
</dbReference>
<feature type="non-terminal residue" evidence="7">
    <location>
        <position position="1"/>
    </location>
</feature>
<feature type="transmembrane region" description="Helical" evidence="5">
    <location>
        <begin position="228"/>
        <end position="254"/>
    </location>
</feature>
<proteinExistence type="predicted"/>
<evidence type="ECO:0000256" key="5">
    <source>
        <dbReference type="SAM" id="Phobius"/>
    </source>
</evidence>
<name>A0A382PJL3_9ZZZZ</name>
<dbReference type="Pfam" id="PF00115">
    <property type="entry name" value="COX1"/>
    <property type="match status" value="1"/>
</dbReference>
<dbReference type="PROSITE" id="PS00077">
    <property type="entry name" value="COX1_CUB"/>
    <property type="match status" value="1"/>
</dbReference>
<keyword evidence="3 5" id="KW-1133">Transmembrane helix</keyword>
<feature type="transmembrane region" description="Helical" evidence="5">
    <location>
        <begin position="104"/>
        <end position="127"/>
    </location>
</feature>
<evidence type="ECO:0000256" key="2">
    <source>
        <dbReference type="ARBA" id="ARBA00022692"/>
    </source>
</evidence>
<reference evidence="7" key="1">
    <citation type="submission" date="2018-05" db="EMBL/GenBank/DDBJ databases">
        <authorList>
            <person name="Lanie J.A."/>
            <person name="Ng W.-L."/>
            <person name="Kazmierczak K.M."/>
            <person name="Andrzejewski T.M."/>
            <person name="Davidsen T.M."/>
            <person name="Wayne K.J."/>
            <person name="Tettelin H."/>
            <person name="Glass J.I."/>
            <person name="Rusch D."/>
            <person name="Podicherti R."/>
            <person name="Tsui H.-C.T."/>
            <person name="Winkler M.E."/>
        </authorList>
    </citation>
    <scope>NUCLEOTIDE SEQUENCE</scope>
</reference>
<dbReference type="InterPro" id="IPR000883">
    <property type="entry name" value="Cyt_C_Oxase_1"/>
</dbReference>
<feature type="transmembrane region" description="Helical" evidence="5">
    <location>
        <begin position="186"/>
        <end position="208"/>
    </location>
</feature>
<keyword evidence="4 5" id="KW-0472">Membrane</keyword>
<dbReference type="EMBL" id="UINC01107869">
    <property type="protein sequence ID" value="SVC73563.1"/>
    <property type="molecule type" value="Genomic_DNA"/>
</dbReference>
<dbReference type="InterPro" id="IPR023616">
    <property type="entry name" value="Cyt_c_oxase-like_su1_dom"/>
</dbReference>
<dbReference type="GO" id="GO:0015990">
    <property type="term" value="P:electron transport coupled proton transport"/>
    <property type="evidence" value="ECO:0007669"/>
    <property type="project" value="TreeGrafter"/>
</dbReference>
<feature type="transmembrane region" description="Helical" evidence="5">
    <location>
        <begin position="286"/>
        <end position="304"/>
    </location>
</feature>
<dbReference type="GO" id="GO:0020037">
    <property type="term" value="F:heme binding"/>
    <property type="evidence" value="ECO:0007669"/>
    <property type="project" value="InterPro"/>
</dbReference>
<sequence length="343" mass="37835">SAAGSEHLHKDTSHRFIRTYLFSFDHKMIGKQFLWLGVGMLFVGGLLALLIRWQLAYPETQVPGMAMVPDDVWDEGESWLAITMPYGVIGPDLYNALFTMHATIMVFFVVVPVLVGCFGNFLIPLMIGADDMAFPVMNMASFWVTVVSAIVMLASFFVEGGAAASGWTAYAPLSAAEIYTGVSDGQNLWCVSLVILSIGSLMGSINYITTIMNMRAPGMTFFRLPLTVWSLFIVAILLLLAMPVLSAALLLLVFDRSYGTSFFLPEGGGDPVLWQHLFWFFGHPEVYILILPAMGIISDILAVFARKPIFGYRAMVYAMIAIASLGWVVWGHHMFQSGMNPLL</sequence>
<feature type="transmembrane region" description="Helical" evidence="5">
    <location>
        <begin position="316"/>
        <end position="335"/>
    </location>
</feature>
<comment type="subcellular location">
    <subcellularLocation>
        <location evidence="1">Membrane</location>
        <topology evidence="1">Multi-pass membrane protein</topology>
    </subcellularLocation>
</comment>
<dbReference type="SUPFAM" id="SSF81442">
    <property type="entry name" value="Cytochrome c oxidase subunit I-like"/>
    <property type="match status" value="1"/>
</dbReference>
<organism evidence="7">
    <name type="scientific">marine metagenome</name>
    <dbReference type="NCBI Taxonomy" id="408172"/>
    <lineage>
        <taxon>unclassified sequences</taxon>
        <taxon>metagenomes</taxon>
        <taxon>ecological metagenomes</taxon>
    </lineage>
</organism>
<dbReference type="GO" id="GO:0009060">
    <property type="term" value="P:aerobic respiration"/>
    <property type="evidence" value="ECO:0007669"/>
    <property type="project" value="InterPro"/>
</dbReference>
<feature type="domain" description="Cytochrome oxidase subunit I profile" evidence="6">
    <location>
        <begin position="16"/>
        <end position="343"/>
    </location>
</feature>
<evidence type="ECO:0000256" key="4">
    <source>
        <dbReference type="ARBA" id="ARBA00023136"/>
    </source>
</evidence>
<dbReference type="PROSITE" id="PS50855">
    <property type="entry name" value="COX1"/>
    <property type="match status" value="1"/>
</dbReference>
<dbReference type="GO" id="GO:0004129">
    <property type="term" value="F:cytochrome-c oxidase activity"/>
    <property type="evidence" value="ECO:0007669"/>
    <property type="project" value="InterPro"/>
</dbReference>
<evidence type="ECO:0000259" key="6">
    <source>
        <dbReference type="PROSITE" id="PS50855"/>
    </source>
</evidence>
<dbReference type="InterPro" id="IPR036927">
    <property type="entry name" value="Cyt_c_oxase-like_su1_sf"/>
</dbReference>
<feature type="transmembrane region" description="Helical" evidence="5">
    <location>
        <begin position="139"/>
        <end position="158"/>
    </location>
</feature>
<evidence type="ECO:0000313" key="7">
    <source>
        <dbReference type="EMBL" id="SVC73563.1"/>
    </source>
</evidence>
<keyword evidence="2 5" id="KW-0812">Transmembrane</keyword>
<dbReference type="PANTHER" id="PTHR10422">
    <property type="entry name" value="CYTOCHROME C OXIDASE SUBUNIT 1"/>
    <property type="match status" value="1"/>
</dbReference>
<dbReference type="PRINTS" id="PR01165">
    <property type="entry name" value="CYCOXIDASEI"/>
</dbReference>